<keyword evidence="2" id="KW-0808">Transferase</keyword>
<keyword evidence="3" id="KW-1185">Reference proteome</keyword>
<dbReference type="PROSITE" id="PS50011">
    <property type="entry name" value="PROTEIN_KINASE_DOM"/>
    <property type="match status" value="1"/>
</dbReference>
<dbReference type="PANTHER" id="PTHR24359:SF1">
    <property type="entry name" value="INHIBITOR OF NUCLEAR FACTOR KAPPA-B KINASE EPSILON SUBUNIT HOMOLOG 1-RELATED"/>
    <property type="match status" value="1"/>
</dbReference>
<protein>
    <submittedName>
        <fullName evidence="2">CBL-interacting serine/threonine-protein kinase 20</fullName>
    </submittedName>
</protein>
<dbReference type="InterPro" id="IPR000719">
    <property type="entry name" value="Prot_kinase_dom"/>
</dbReference>
<gene>
    <name evidence="2" type="ORF">IFM53868_10933</name>
</gene>
<keyword evidence="2" id="KW-0418">Kinase</keyword>
<dbReference type="SMART" id="SM00220">
    <property type="entry name" value="S_TKc"/>
    <property type="match status" value="1"/>
</dbReference>
<name>A0ABQ1BFD6_9EURO</name>
<dbReference type="EMBL" id="BLKG01000309">
    <property type="protein sequence ID" value="GFG01086.1"/>
    <property type="molecule type" value="Genomic_DNA"/>
</dbReference>
<sequence length="380" mass="43403">MDIQRQFPGVHWVWKGGISFIYEVHPRIVVKVPKSGEFEREQFHKEVKIYEIFSRHPPCPSVVQCFYNTGNGIFLEYMRDMSLSSRIQNNHVRDQHTMVVTKVEKLEPLHLRKKWMNDLAQAVAFLESLNLAHGDLRPENILLDRDRLKLSDFDCTAEIGTDFEACISPYGRILNSNETDQGQCGTSGFLGPRTEQFALGSLYYLINYGFEVYGDQCLTEDPNEHGSKVVELLQNMEFPTLDGDLLIDDIINKCWHNKYSTVAELAAHTQTLLAEGPKQEGINAKTISTTTQWRKDIGRIVCGLWGSLGNLGVSLRQSPNDANIEVANGRESIRENCDDMDEDKKKAFCQDLEKRGLLQFLSSAEPEQLGFTFEWYRHTS</sequence>
<organism evidence="2 3">
    <name type="scientific">Aspergillus udagawae</name>
    <dbReference type="NCBI Taxonomy" id="91492"/>
    <lineage>
        <taxon>Eukaryota</taxon>
        <taxon>Fungi</taxon>
        <taxon>Dikarya</taxon>
        <taxon>Ascomycota</taxon>
        <taxon>Pezizomycotina</taxon>
        <taxon>Eurotiomycetes</taxon>
        <taxon>Eurotiomycetidae</taxon>
        <taxon>Eurotiales</taxon>
        <taxon>Aspergillaceae</taxon>
        <taxon>Aspergillus</taxon>
        <taxon>Aspergillus subgen. Fumigati</taxon>
    </lineage>
</organism>
<dbReference type="PANTHER" id="PTHR24359">
    <property type="entry name" value="SERINE/THREONINE-PROTEIN KINASE SBK1"/>
    <property type="match status" value="1"/>
</dbReference>
<reference evidence="2 3" key="1">
    <citation type="submission" date="2020-01" db="EMBL/GenBank/DDBJ databases">
        <title>Draft genome sequence of Aspergillus udagawae IFM 53868.</title>
        <authorList>
            <person name="Takahashi H."/>
            <person name="Yaguchi T."/>
        </authorList>
    </citation>
    <scope>NUCLEOTIDE SEQUENCE [LARGE SCALE GENOMIC DNA]</scope>
    <source>
        <strain evidence="2 3">IFM 53868</strain>
    </source>
</reference>
<feature type="domain" description="Protein kinase" evidence="1">
    <location>
        <begin position="1"/>
        <end position="361"/>
    </location>
</feature>
<evidence type="ECO:0000259" key="1">
    <source>
        <dbReference type="PROSITE" id="PS50011"/>
    </source>
</evidence>
<dbReference type="Pfam" id="PF00069">
    <property type="entry name" value="Pkinase"/>
    <property type="match status" value="1"/>
</dbReference>
<comment type="caution">
    <text evidence="2">The sequence shown here is derived from an EMBL/GenBank/DDBJ whole genome shotgun (WGS) entry which is preliminary data.</text>
</comment>
<dbReference type="SUPFAM" id="SSF56112">
    <property type="entry name" value="Protein kinase-like (PK-like)"/>
    <property type="match status" value="1"/>
</dbReference>
<evidence type="ECO:0000313" key="3">
    <source>
        <dbReference type="Proteomes" id="UP000465266"/>
    </source>
</evidence>
<dbReference type="Proteomes" id="UP000465266">
    <property type="component" value="Unassembled WGS sequence"/>
</dbReference>
<dbReference type="Gene3D" id="1.10.510.10">
    <property type="entry name" value="Transferase(Phosphotransferase) domain 1"/>
    <property type="match status" value="1"/>
</dbReference>
<proteinExistence type="predicted"/>
<evidence type="ECO:0000313" key="2">
    <source>
        <dbReference type="EMBL" id="GFG01086.1"/>
    </source>
</evidence>
<accession>A0ABQ1BFD6</accession>
<dbReference type="GO" id="GO:0016301">
    <property type="term" value="F:kinase activity"/>
    <property type="evidence" value="ECO:0007669"/>
    <property type="project" value="UniProtKB-KW"/>
</dbReference>
<dbReference type="InterPro" id="IPR011009">
    <property type="entry name" value="Kinase-like_dom_sf"/>
</dbReference>